<evidence type="ECO:0000256" key="2">
    <source>
        <dbReference type="ARBA" id="ARBA00022801"/>
    </source>
</evidence>
<dbReference type="CDD" id="cd03442">
    <property type="entry name" value="BFIT_BACH"/>
    <property type="match status" value="1"/>
</dbReference>
<evidence type="ECO:0000259" key="5">
    <source>
        <dbReference type="PROSITE" id="PS51770"/>
    </source>
</evidence>
<feature type="region of interest" description="Disordered" evidence="4">
    <location>
        <begin position="68"/>
        <end position="92"/>
    </location>
</feature>
<comment type="similarity">
    <text evidence="1">Belongs to the acyl coenzyme A hydrolase family.</text>
</comment>
<dbReference type="PANTHER" id="PTHR11049:SF24">
    <property type="entry name" value="CYTOSOLIC ACYL COENZYME A THIOESTER HYDROLASE"/>
    <property type="match status" value="1"/>
</dbReference>
<evidence type="ECO:0000313" key="6">
    <source>
        <dbReference type="EMBL" id="BDP40572.1"/>
    </source>
</evidence>
<organism evidence="6 7">
    <name type="scientific">Deinococcus aetherius</name>
    <dbReference type="NCBI Taxonomy" id="200252"/>
    <lineage>
        <taxon>Bacteria</taxon>
        <taxon>Thermotogati</taxon>
        <taxon>Deinococcota</taxon>
        <taxon>Deinococci</taxon>
        <taxon>Deinococcales</taxon>
        <taxon>Deinococcaceae</taxon>
        <taxon>Deinococcus</taxon>
    </lineage>
</organism>
<sequence>MRRARRSVLIADHSKWGHAGFATLAALGDVRAWVTDHAPPGAREVFEARAWRSSRHAGRAEARLAPLHSGAMNDQDSAAPSPPPGETTPAPRSRARMLELVFPKDTNYLGTAFGGFVLSLMDKAASVAAVRHAGGAVVTARMDGVDFHVPIRVGDAVALDARVVRVGRSSMRVRVDVYREHMASGEQQLATTGFFVFVAVGEDGKPRPVRPLAEGQGTDGEEPDPEARP</sequence>
<dbReference type="InterPro" id="IPR006683">
    <property type="entry name" value="Thioestr_dom"/>
</dbReference>
<evidence type="ECO:0000256" key="4">
    <source>
        <dbReference type="SAM" id="MobiDB-lite"/>
    </source>
</evidence>
<evidence type="ECO:0000256" key="3">
    <source>
        <dbReference type="PROSITE-ProRule" id="PRU01106"/>
    </source>
</evidence>
<proteinExistence type="inferred from homology"/>
<dbReference type="PROSITE" id="PS51770">
    <property type="entry name" value="HOTDOG_ACOT"/>
    <property type="match status" value="1"/>
</dbReference>
<reference evidence="6" key="1">
    <citation type="submission" date="2022-07" db="EMBL/GenBank/DDBJ databases">
        <title>Complete Genome Sequence of the Radioresistant Bacterium Deinococcus aetherius ST0316, Isolated from the Air Dust collected in Lower Stratosphere above Japan.</title>
        <authorList>
            <person name="Satoh K."/>
            <person name="Hagiwara K."/>
            <person name="Katsumata K."/>
            <person name="Kubo A."/>
            <person name="Yokobori S."/>
            <person name="Yamagishi A."/>
            <person name="Oono Y."/>
            <person name="Narumi I."/>
        </authorList>
    </citation>
    <scope>NUCLEOTIDE SEQUENCE</scope>
    <source>
        <strain evidence="6">ST0316</strain>
    </source>
</reference>
<dbReference type="InterPro" id="IPR040170">
    <property type="entry name" value="Cytosol_ACT"/>
</dbReference>
<dbReference type="SUPFAM" id="SSF54637">
    <property type="entry name" value="Thioesterase/thiol ester dehydrase-isomerase"/>
    <property type="match status" value="1"/>
</dbReference>
<accession>A0ABM8AAC6</accession>
<dbReference type="Gene3D" id="3.10.129.10">
    <property type="entry name" value="Hotdog Thioesterase"/>
    <property type="match status" value="1"/>
</dbReference>
<feature type="region of interest" description="Disordered" evidence="4">
    <location>
        <begin position="203"/>
        <end position="229"/>
    </location>
</feature>
<feature type="compositionally biased region" description="Acidic residues" evidence="4">
    <location>
        <begin position="219"/>
        <end position="229"/>
    </location>
</feature>
<feature type="domain" description="HotDog ACOT-type" evidence="5">
    <location>
        <begin position="91"/>
        <end position="203"/>
    </location>
</feature>
<dbReference type="Pfam" id="PF03061">
    <property type="entry name" value="4HBT"/>
    <property type="match status" value="1"/>
</dbReference>
<dbReference type="InterPro" id="IPR033120">
    <property type="entry name" value="HOTDOG_ACOT"/>
</dbReference>
<dbReference type="Proteomes" id="UP001064971">
    <property type="component" value="Chromosome"/>
</dbReference>
<evidence type="ECO:0000313" key="7">
    <source>
        <dbReference type="Proteomes" id="UP001064971"/>
    </source>
</evidence>
<keyword evidence="7" id="KW-1185">Reference proteome</keyword>
<dbReference type="InterPro" id="IPR029069">
    <property type="entry name" value="HotDog_dom_sf"/>
</dbReference>
<dbReference type="EMBL" id="AP026560">
    <property type="protein sequence ID" value="BDP40572.1"/>
    <property type="molecule type" value="Genomic_DNA"/>
</dbReference>
<evidence type="ECO:0000256" key="1">
    <source>
        <dbReference type="ARBA" id="ARBA00010458"/>
    </source>
</evidence>
<gene>
    <name evidence="6" type="ORF">DAETH_05410</name>
</gene>
<dbReference type="PANTHER" id="PTHR11049">
    <property type="entry name" value="ACYL COENZYME A THIOESTER HYDROLASE"/>
    <property type="match status" value="1"/>
</dbReference>
<keyword evidence="2 3" id="KW-0378">Hydrolase</keyword>
<name>A0ABM8AAC6_9DEIO</name>
<protein>
    <recommendedName>
        <fullName evidence="5">HotDog ACOT-type domain-containing protein</fullName>
    </recommendedName>
</protein>